<evidence type="ECO:0000256" key="1">
    <source>
        <dbReference type="ARBA" id="ARBA00004141"/>
    </source>
</evidence>
<evidence type="ECO:0000313" key="9">
    <source>
        <dbReference type="EMBL" id="THH31079.1"/>
    </source>
</evidence>
<dbReference type="InterPro" id="IPR006042">
    <property type="entry name" value="Xan_ur_permease"/>
</dbReference>
<keyword evidence="6 8" id="KW-0472">Membrane</keyword>
<proteinExistence type="inferred from homology"/>
<dbReference type="GO" id="GO:0005886">
    <property type="term" value="C:plasma membrane"/>
    <property type="evidence" value="ECO:0007669"/>
    <property type="project" value="TreeGrafter"/>
</dbReference>
<evidence type="ECO:0000256" key="2">
    <source>
        <dbReference type="ARBA" id="ARBA00008821"/>
    </source>
</evidence>
<feature type="transmembrane region" description="Helical" evidence="8">
    <location>
        <begin position="456"/>
        <end position="475"/>
    </location>
</feature>
<dbReference type="PROSITE" id="PS01116">
    <property type="entry name" value="XANTH_URACIL_PERMASE"/>
    <property type="match status" value="1"/>
</dbReference>
<feature type="transmembrane region" description="Helical" evidence="8">
    <location>
        <begin position="211"/>
        <end position="232"/>
    </location>
</feature>
<feature type="transmembrane region" description="Helical" evidence="8">
    <location>
        <begin position="131"/>
        <end position="149"/>
    </location>
</feature>
<evidence type="ECO:0000256" key="5">
    <source>
        <dbReference type="ARBA" id="ARBA00022989"/>
    </source>
</evidence>
<dbReference type="InterPro" id="IPR006043">
    <property type="entry name" value="NCS2"/>
</dbReference>
<organism evidence="9 10">
    <name type="scientific">Antrodiella citrinella</name>
    <dbReference type="NCBI Taxonomy" id="2447956"/>
    <lineage>
        <taxon>Eukaryota</taxon>
        <taxon>Fungi</taxon>
        <taxon>Dikarya</taxon>
        <taxon>Basidiomycota</taxon>
        <taxon>Agaricomycotina</taxon>
        <taxon>Agaricomycetes</taxon>
        <taxon>Polyporales</taxon>
        <taxon>Steccherinaceae</taxon>
        <taxon>Antrodiella</taxon>
    </lineage>
</organism>
<feature type="transmembrane region" description="Helical" evidence="8">
    <location>
        <begin position="244"/>
        <end position="264"/>
    </location>
</feature>
<feature type="transmembrane region" description="Helical" evidence="8">
    <location>
        <begin position="161"/>
        <end position="184"/>
    </location>
</feature>
<dbReference type="GO" id="GO:0000324">
    <property type="term" value="C:fungal-type vacuole"/>
    <property type="evidence" value="ECO:0007669"/>
    <property type="project" value="TreeGrafter"/>
</dbReference>
<evidence type="ECO:0000256" key="6">
    <source>
        <dbReference type="ARBA" id="ARBA00023136"/>
    </source>
</evidence>
<dbReference type="GO" id="GO:0042907">
    <property type="term" value="F:xanthine transmembrane transporter activity"/>
    <property type="evidence" value="ECO:0007669"/>
    <property type="project" value="TreeGrafter"/>
</dbReference>
<evidence type="ECO:0000256" key="4">
    <source>
        <dbReference type="ARBA" id="ARBA00022692"/>
    </source>
</evidence>
<name>A0A4S4MXC9_9APHY</name>
<sequence>MSEHSTDPVKVQPERTAPPSFAQTPSTDHPPKTSPIQSYISHLSTKLTTRHGWVGDYDYAWLCTPTLPFSIHGKTAQTKPRRRAPPFYALNSELPLLLSLTCGLQHALAMLAGLITPPIIFASALNLDGETSAYMISSSLIGCGILSLVQMSRIKLFGEYYLGTGLLSVVGTSFATLSTANAIFDAMYADGTCPSTTAADGTVTRGACPDAYGKVLGTAMICSFLEMFMSFVPARVLKRIFPPMVTGTVILMIGASLIGSSGILNWGGGSNDCAGRPTSGIFQLCPTIFAPRPLPWGSPEFIGLGFLSFLSIILTELFGSPFLKNISIIVGLAVGCIVAGAAGYIDGSSIGTAPAITFLWVKTFKIRVYPPAILPMLAVYISLAMEAIGDITASAEVSKVAVDGVEFDSRIQGGVLSDGIGGFLSALFTVTPLSIFAQNNGVIAITRCANRTAGRFCCGFLILFGVLGKISGVFLAIPNPVLGGVTTFLFASVCTSGIRVLAYTRFTRRDRFVLAAALSFGVGDLLVPTIFTHLFDRVTGVNKGVSGLLDSITIVLSTPFLVAGILAVVLNLVLPQEDAAAEDDEDDVMVEVVDVDVGAHRNGDRGEEKRG</sequence>
<protein>
    <recommendedName>
        <fullName evidence="11">Xanthine/uracil permease</fullName>
    </recommendedName>
</protein>
<keyword evidence="5 8" id="KW-1133">Transmembrane helix</keyword>
<comment type="similarity">
    <text evidence="2">Belongs to the nucleobase:cation symporter-2 (NCS2) (TC 2.A.40) family.</text>
</comment>
<reference evidence="9 10" key="1">
    <citation type="submission" date="2019-02" db="EMBL/GenBank/DDBJ databases">
        <title>Genome sequencing of the rare red list fungi Antrodiella citrinella (Flaviporus citrinellus).</title>
        <authorList>
            <person name="Buettner E."/>
            <person name="Kellner H."/>
        </authorList>
    </citation>
    <scope>NUCLEOTIDE SEQUENCE [LARGE SCALE GENOMIC DNA]</scope>
    <source>
        <strain evidence="9 10">DSM 108506</strain>
    </source>
</reference>
<evidence type="ECO:0000256" key="7">
    <source>
        <dbReference type="SAM" id="MobiDB-lite"/>
    </source>
</evidence>
<feature type="transmembrane region" description="Helical" evidence="8">
    <location>
        <begin position="326"/>
        <end position="345"/>
    </location>
</feature>
<dbReference type="PANTHER" id="PTHR42810:SF2">
    <property type="entry name" value="PURINE PERMEASE C1399.01C-RELATED"/>
    <property type="match status" value="1"/>
</dbReference>
<dbReference type="AlphaFoldDB" id="A0A4S4MXC9"/>
<dbReference type="Pfam" id="PF00860">
    <property type="entry name" value="Xan_ur_permease"/>
    <property type="match status" value="1"/>
</dbReference>
<feature type="transmembrane region" description="Helical" evidence="8">
    <location>
        <begin position="512"/>
        <end position="531"/>
    </location>
</feature>
<feature type="transmembrane region" description="Helical" evidence="8">
    <location>
        <begin position="481"/>
        <end position="500"/>
    </location>
</feature>
<accession>A0A4S4MXC9</accession>
<dbReference type="OrthoDB" id="1641903at2759"/>
<dbReference type="EMBL" id="SGPM01000058">
    <property type="protein sequence ID" value="THH31079.1"/>
    <property type="molecule type" value="Genomic_DNA"/>
</dbReference>
<keyword evidence="4 8" id="KW-0812">Transmembrane</keyword>
<evidence type="ECO:0000256" key="3">
    <source>
        <dbReference type="ARBA" id="ARBA00022448"/>
    </source>
</evidence>
<comment type="caution">
    <text evidence="9">The sequence shown here is derived from an EMBL/GenBank/DDBJ whole genome shotgun (WGS) entry which is preliminary data.</text>
</comment>
<dbReference type="NCBIfam" id="TIGR00801">
    <property type="entry name" value="ncs2"/>
    <property type="match status" value="1"/>
</dbReference>
<feature type="transmembrane region" description="Helical" evidence="8">
    <location>
        <begin position="301"/>
        <end position="319"/>
    </location>
</feature>
<feature type="region of interest" description="Disordered" evidence="7">
    <location>
        <begin position="1"/>
        <end position="35"/>
    </location>
</feature>
<keyword evidence="3" id="KW-0813">Transport</keyword>
<feature type="transmembrane region" description="Helical" evidence="8">
    <location>
        <begin position="551"/>
        <end position="574"/>
    </location>
</feature>
<keyword evidence="10" id="KW-1185">Reference proteome</keyword>
<gene>
    <name evidence="9" type="ORF">EUX98_g3109</name>
</gene>
<dbReference type="Proteomes" id="UP000308730">
    <property type="component" value="Unassembled WGS sequence"/>
</dbReference>
<comment type="subcellular location">
    <subcellularLocation>
        <location evidence="1">Membrane</location>
        <topology evidence="1">Multi-pass membrane protein</topology>
    </subcellularLocation>
</comment>
<dbReference type="PANTHER" id="PTHR42810">
    <property type="entry name" value="PURINE PERMEASE C1399.01C-RELATED"/>
    <property type="match status" value="1"/>
</dbReference>
<evidence type="ECO:0000256" key="8">
    <source>
        <dbReference type="SAM" id="Phobius"/>
    </source>
</evidence>
<evidence type="ECO:0000313" key="10">
    <source>
        <dbReference type="Proteomes" id="UP000308730"/>
    </source>
</evidence>
<evidence type="ECO:0008006" key="11">
    <source>
        <dbReference type="Google" id="ProtNLM"/>
    </source>
</evidence>